<protein>
    <submittedName>
        <fullName evidence="2">(Mediterranean fruit fly) hypothetical protein</fullName>
    </submittedName>
</protein>
<keyword evidence="3" id="KW-1185">Reference proteome</keyword>
<gene>
    <name evidence="2" type="ORF">CCAP1982_LOCUS14154</name>
</gene>
<dbReference type="PANTHER" id="PTHR21505:SF12">
    <property type="entry name" value="MADF DOMAIN-CONTAINING PROTEIN-RELATED"/>
    <property type="match status" value="1"/>
</dbReference>
<organism evidence="2 3">
    <name type="scientific">Ceratitis capitata</name>
    <name type="common">Mediterranean fruit fly</name>
    <name type="synonym">Tephritis capitata</name>
    <dbReference type="NCBI Taxonomy" id="7213"/>
    <lineage>
        <taxon>Eukaryota</taxon>
        <taxon>Metazoa</taxon>
        <taxon>Ecdysozoa</taxon>
        <taxon>Arthropoda</taxon>
        <taxon>Hexapoda</taxon>
        <taxon>Insecta</taxon>
        <taxon>Pterygota</taxon>
        <taxon>Neoptera</taxon>
        <taxon>Endopterygota</taxon>
        <taxon>Diptera</taxon>
        <taxon>Brachycera</taxon>
        <taxon>Muscomorpha</taxon>
        <taxon>Tephritoidea</taxon>
        <taxon>Tephritidae</taxon>
        <taxon>Ceratitis</taxon>
        <taxon>Ceratitis</taxon>
    </lineage>
</organism>
<reference evidence="2" key="1">
    <citation type="submission" date="2020-11" db="EMBL/GenBank/DDBJ databases">
        <authorList>
            <person name="Whitehead M."/>
        </authorList>
    </citation>
    <scope>NUCLEOTIDE SEQUENCE</scope>
    <source>
        <strain evidence="2">EGII</strain>
    </source>
</reference>
<dbReference type="PANTHER" id="PTHR21505">
    <property type="entry name" value="MADF DOMAIN-CONTAINING PROTEIN-RELATED"/>
    <property type="match status" value="1"/>
</dbReference>
<dbReference type="InterPro" id="IPR006578">
    <property type="entry name" value="MADF-dom"/>
</dbReference>
<feature type="domain" description="MADF" evidence="1">
    <location>
        <begin position="17"/>
        <end position="101"/>
    </location>
</feature>
<dbReference type="Pfam" id="PF10545">
    <property type="entry name" value="MADF_DNA_bdg"/>
    <property type="match status" value="1"/>
</dbReference>
<dbReference type="EMBL" id="CAJHJT010000034">
    <property type="protein sequence ID" value="CAD7005807.1"/>
    <property type="molecule type" value="Genomic_DNA"/>
</dbReference>
<dbReference type="PROSITE" id="PS51029">
    <property type="entry name" value="MADF"/>
    <property type="match status" value="1"/>
</dbReference>
<evidence type="ECO:0000259" key="1">
    <source>
        <dbReference type="PROSITE" id="PS51029"/>
    </source>
</evidence>
<sequence>MSCCEEKFRWTPKLTFDLIEAIRQRTCLWSKDDSDYLNNDTKRAAQADISILMNVPENAVRHKIRILRTIFFHVHKKHKRSKTIPKWRYYKRLLFLVDPSYAALPPSPLLVPIVENIDTQEMSKKTERADISEEDLVEPEIISTDTELNSSEDLCEVSNIQKLEESNVIAANEKFGRYVVESINNLEDFRLMKRTKARIKLLISEVLAERAMTQLAECGF</sequence>
<dbReference type="OrthoDB" id="10051975at2759"/>
<dbReference type="KEGG" id="ccat:105664660"/>
<proteinExistence type="predicted"/>
<comment type="caution">
    <text evidence="2">The sequence shown here is derived from an EMBL/GenBank/DDBJ whole genome shotgun (WGS) entry which is preliminary data.</text>
</comment>
<dbReference type="Proteomes" id="UP000606786">
    <property type="component" value="Unassembled WGS sequence"/>
</dbReference>
<dbReference type="SMART" id="SM00595">
    <property type="entry name" value="MADF"/>
    <property type="match status" value="1"/>
</dbReference>
<evidence type="ECO:0000313" key="2">
    <source>
        <dbReference type="EMBL" id="CAD7005807.1"/>
    </source>
</evidence>
<name>A0A811V7L0_CERCA</name>
<accession>A0A811V7L0</accession>
<evidence type="ECO:0000313" key="3">
    <source>
        <dbReference type="Proteomes" id="UP000606786"/>
    </source>
</evidence>
<dbReference type="AlphaFoldDB" id="A0A811V7L0"/>